<evidence type="ECO:0000256" key="1">
    <source>
        <dbReference type="ARBA" id="ARBA00004478"/>
    </source>
</evidence>
<dbReference type="EMBL" id="BPVZ01000010">
    <property type="protein sequence ID" value="GKU96557.1"/>
    <property type="molecule type" value="Genomic_DNA"/>
</dbReference>
<evidence type="ECO:0000256" key="2">
    <source>
        <dbReference type="ARBA" id="ARBA00009596"/>
    </source>
</evidence>
<feature type="transmembrane region" description="Helical" evidence="7">
    <location>
        <begin position="188"/>
        <end position="208"/>
    </location>
</feature>
<comment type="caution">
    <text evidence="8">The sequence shown here is derived from an EMBL/GenBank/DDBJ whole genome shotgun (WGS) entry which is preliminary data.</text>
</comment>
<evidence type="ECO:0000256" key="5">
    <source>
        <dbReference type="ARBA" id="ARBA00022989"/>
    </source>
</evidence>
<dbReference type="AlphaFoldDB" id="A0AAV5IFD0"/>
<comment type="subcellular location">
    <subcellularLocation>
        <location evidence="1">Plastid</location>
        <location evidence="1">Chloroplast inner membrane</location>
        <topology evidence="1">Multi-pass membrane protein</topology>
    </subcellularLocation>
    <subcellularLocation>
        <location evidence="7">Plastid</location>
        <location evidence="7">Chloroplast membrane</location>
        <topology evidence="7">Multi-pass membrane protein</topology>
    </subcellularLocation>
</comment>
<sequence>MASSSVPAIDGCRPLPKCYSFAPLGFPASASLRFKDVNMKRVSRISLTQKSLVLACKSNVKASHLFSSNRSTQGTNQELNCLHSSGKQINHIAATSSQFLGREQGCISHTNTMLHQQHRSLTPPRAVYNDIFKFRYPEITEKPEWWWRTLACVPYLLALQISDAGYYIHPLLKHYQSLEELVFFVPGAIKRLPPWFIMVYFYFAYVGIVKNENWPHYLRFHLMMGMLLETAFQILCYTCNFFPLIHFNGRLGMYFCAAIAFTFIFTLLYCIRYALGGNYAEIPFISEAAYVHTLFNIGSFQRPF</sequence>
<evidence type="ECO:0000313" key="9">
    <source>
        <dbReference type="Proteomes" id="UP001054252"/>
    </source>
</evidence>
<feature type="transmembrane region" description="Helical" evidence="7">
    <location>
        <begin position="251"/>
        <end position="271"/>
    </location>
</feature>
<protein>
    <recommendedName>
        <fullName evidence="7">Protein TIC 20</fullName>
    </recommendedName>
</protein>
<dbReference type="InterPro" id="IPR005691">
    <property type="entry name" value="Tic20"/>
</dbReference>
<evidence type="ECO:0000256" key="6">
    <source>
        <dbReference type="ARBA" id="ARBA00023136"/>
    </source>
</evidence>
<evidence type="ECO:0000313" key="8">
    <source>
        <dbReference type="EMBL" id="GKU96557.1"/>
    </source>
</evidence>
<feature type="transmembrane region" description="Helical" evidence="7">
    <location>
        <begin position="220"/>
        <end position="245"/>
    </location>
</feature>
<keyword evidence="7" id="KW-0934">Plastid</keyword>
<keyword evidence="5 7" id="KW-1133">Transmembrane helix</keyword>
<keyword evidence="3 7" id="KW-0812">Transmembrane</keyword>
<comment type="caution">
    <text evidence="7">Lacks conserved residue(s) required for the propagation of feature annotation.</text>
</comment>
<keyword evidence="4" id="KW-1001">Plastid inner membrane</keyword>
<comment type="similarity">
    <text evidence="2 7">Belongs to the Tic20 family.</text>
</comment>
<comment type="function">
    <text evidence="7">Involved in protein precursor import into chloroplasts.</text>
</comment>
<evidence type="ECO:0000256" key="4">
    <source>
        <dbReference type="ARBA" id="ARBA00022780"/>
    </source>
</evidence>
<keyword evidence="6 7" id="KW-0472">Membrane</keyword>
<name>A0AAV5IFD0_9ROSI</name>
<dbReference type="PANTHER" id="PTHR33510">
    <property type="entry name" value="PROTEIN TIC 20-II, CHLOROPLASTIC"/>
    <property type="match status" value="1"/>
</dbReference>
<dbReference type="Pfam" id="PF16166">
    <property type="entry name" value="TIC20"/>
    <property type="match status" value="1"/>
</dbReference>
<evidence type="ECO:0000256" key="3">
    <source>
        <dbReference type="ARBA" id="ARBA00022692"/>
    </source>
</evidence>
<organism evidence="8 9">
    <name type="scientific">Rubroshorea leprosula</name>
    <dbReference type="NCBI Taxonomy" id="152421"/>
    <lineage>
        <taxon>Eukaryota</taxon>
        <taxon>Viridiplantae</taxon>
        <taxon>Streptophyta</taxon>
        <taxon>Embryophyta</taxon>
        <taxon>Tracheophyta</taxon>
        <taxon>Spermatophyta</taxon>
        <taxon>Magnoliopsida</taxon>
        <taxon>eudicotyledons</taxon>
        <taxon>Gunneridae</taxon>
        <taxon>Pentapetalae</taxon>
        <taxon>rosids</taxon>
        <taxon>malvids</taxon>
        <taxon>Malvales</taxon>
        <taxon>Dipterocarpaceae</taxon>
        <taxon>Rubroshorea</taxon>
    </lineage>
</organism>
<evidence type="ECO:0000256" key="7">
    <source>
        <dbReference type="RuleBase" id="RU367003"/>
    </source>
</evidence>
<keyword evidence="9" id="KW-1185">Reference proteome</keyword>
<accession>A0AAV5IFD0</accession>
<keyword evidence="7" id="KW-0150">Chloroplast</keyword>
<dbReference type="PANTHER" id="PTHR33510:SF12">
    <property type="entry name" value="PROTEIN TIC 20-IV, CHLOROPLASTIC"/>
    <property type="match status" value="1"/>
</dbReference>
<dbReference type="Proteomes" id="UP001054252">
    <property type="component" value="Unassembled WGS sequence"/>
</dbReference>
<dbReference type="GO" id="GO:0009706">
    <property type="term" value="C:chloroplast inner membrane"/>
    <property type="evidence" value="ECO:0007669"/>
    <property type="project" value="UniProtKB-SubCell"/>
</dbReference>
<proteinExistence type="inferred from homology"/>
<reference evidence="8 9" key="1">
    <citation type="journal article" date="2021" name="Commun. Biol.">
        <title>The genome of Shorea leprosula (Dipterocarpaceae) highlights the ecological relevance of drought in aseasonal tropical rainforests.</title>
        <authorList>
            <person name="Ng K.K.S."/>
            <person name="Kobayashi M.J."/>
            <person name="Fawcett J.A."/>
            <person name="Hatakeyama M."/>
            <person name="Paape T."/>
            <person name="Ng C.H."/>
            <person name="Ang C.C."/>
            <person name="Tnah L.H."/>
            <person name="Lee C.T."/>
            <person name="Nishiyama T."/>
            <person name="Sese J."/>
            <person name="O'Brien M.J."/>
            <person name="Copetti D."/>
            <person name="Mohd Noor M.I."/>
            <person name="Ong R.C."/>
            <person name="Putra M."/>
            <person name="Sireger I.Z."/>
            <person name="Indrioko S."/>
            <person name="Kosugi Y."/>
            <person name="Izuno A."/>
            <person name="Isagi Y."/>
            <person name="Lee S.L."/>
            <person name="Shimizu K.K."/>
        </authorList>
    </citation>
    <scope>NUCLEOTIDE SEQUENCE [LARGE SCALE GENOMIC DNA]</scope>
    <source>
        <strain evidence="8">214</strain>
    </source>
</reference>
<gene>
    <name evidence="8" type="ORF">SLEP1_g9781</name>
</gene>